<name>A0A9N8WHH4_9GLOM</name>
<protein>
    <submittedName>
        <fullName evidence="2">6179_t:CDS:1</fullName>
    </submittedName>
</protein>
<accession>A0A9N8WHH4</accession>
<reference evidence="2" key="1">
    <citation type="submission" date="2021-06" db="EMBL/GenBank/DDBJ databases">
        <authorList>
            <person name="Kallberg Y."/>
            <person name="Tangrot J."/>
            <person name="Rosling A."/>
        </authorList>
    </citation>
    <scope>NUCLEOTIDE SEQUENCE</scope>
    <source>
        <strain evidence="2">IA702</strain>
    </source>
</reference>
<dbReference type="EMBL" id="CAJVPJ010000170">
    <property type="protein sequence ID" value="CAG8489863.1"/>
    <property type="molecule type" value="Genomic_DNA"/>
</dbReference>
<dbReference type="Proteomes" id="UP000789572">
    <property type="component" value="Unassembled WGS sequence"/>
</dbReference>
<keyword evidence="3" id="KW-1185">Reference proteome</keyword>
<evidence type="ECO:0000313" key="2">
    <source>
        <dbReference type="EMBL" id="CAG8489863.1"/>
    </source>
</evidence>
<gene>
    <name evidence="2" type="ORF">POCULU_LOCUS2009</name>
</gene>
<evidence type="ECO:0000313" key="3">
    <source>
        <dbReference type="Proteomes" id="UP000789572"/>
    </source>
</evidence>
<comment type="caution">
    <text evidence="2">The sequence shown here is derived from an EMBL/GenBank/DDBJ whole genome shotgun (WGS) entry which is preliminary data.</text>
</comment>
<evidence type="ECO:0000256" key="1">
    <source>
        <dbReference type="SAM" id="MobiDB-lite"/>
    </source>
</evidence>
<proteinExistence type="predicted"/>
<dbReference type="AlphaFoldDB" id="A0A9N8WHH4"/>
<sequence length="99" mass="11196">MGRFDSLIKAKACQSYWNNNAAKTALQRTKQRAAVHMANIEYNVYEEHDAISGVITSRLVSANEGVSVDERVNEQHDKDQTGSDFGDDLHNMTEFVENY</sequence>
<organism evidence="2 3">
    <name type="scientific">Paraglomus occultum</name>
    <dbReference type="NCBI Taxonomy" id="144539"/>
    <lineage>
        <taxon>Eukaryota</taxon>
        <taxon>Fungi</taxon>
        <taxon>Fungi incertae sedis</taxon>
        <taxon>Mucoromycota</taxon>
        <taxon>Glomeromycotina</taxon>
        <taxon>Glomeromycetes</taxon>
        <taxon>Paraglomerales</taxon>
        <taxon>Paraglomeraceae</taxon>
        <taxon>Paraglomus</taxon>
    </lineage>
</organism>
<feature type="region of interest" description="Disordered" evidence="1">
    <location>
        <begin position="68"/>
        <end position="89"/>
    </location>
</feature>